<protein>
    <submittedName>
        <fullName evidence="4">Lamin Tail Domain</fullName>
    </submittedName>
</protein>
<feature type="region of interest" description="Disordered" evidence="1">
    <location>
        <begin position="488"/>
        <end position="507"/>
    </location>
</feature>
<gene>
    <name evidence="3" type="ORF">SAMN04487891_101301</name>
    <name evidence="4" type="ORF">SAMN05216293_0304</name>
</gene>
<evidence type="ECO:0000313" key="3">
    <source>
        <dbReference type="EMBL" id="SFB67760.1"/>
    </source>
</evidence>
<evidence type="ECO:0000313" key="4">
    <source>
        <dbReference type="EMBL" id="SHK11080.1"/>
    </source>
</evidence>
<name>A0A1M6PT68_9FLAO</name>
<feature type="domain" description="LTD" evidence="2">
    <location>
        <begin position="327"/>
        <end position="446"/>
    </location>
</feature>
<evidence type="ECO:0000313" key="5">
    <source>
        <dbReference type="Proteomes" id="UP000184031"/>
    </source>
</evidence>
<dbReference type="InterPro" id="IPR043744">
    <property type="entry name" value="DUF5689"/>
</dbReference>
<dbReference type="STRING" id="1055723.SAMN05216293_0304"/>
<dbReference type="InterPro" id="IPR036415">
    <property type="entry name" value="Lamin_tail_dom_sf"/>
</dbReference>
<dbReference type="EMBL" id="FRAT01000001">
    <property type="protein sequence ID" value="SHK11080.1"/>
    <property type="molecule type" value="Genomic_DNA"/>
</dbReference>
<dbReference type="Gene3D" id="2.60.40.1260">
    <property type="entry name" value="Lamin Tail domain"/>
    <property type="match status" value="1"/>
</dbReference>
<comment type="caution">
    <text evidence="4">The sequence shown here is derived from an EMBL/GenBank/DDBJ whole genome shotgun (WGS) entry which is preliminary data.</text>
</comment>
<keyword evidence="6" id="KW-1185">Reference proteome</keyword>
<dbReference type="EMBL" id="FOKU01000001">
    <property type="protein sequence ID" value="SFB67760.1"/>
    <property type="molecule type" value="Genomic_DNA"/>
</dbReference>
<reference evidence="4 5" key="1">
    <citation type="submission" date="2016-11" db="EMBL/GenBank/DDBJ databases">
        <authorList>
            <person name="Varghese N."/>
            <person name="Submissions S."/>
        </authorList>
    </citation>
    <scope>NUCLEOTIDE SEQUENCE [LARGE SCALE GENOMIC DNA]</scope>
    <source>
        <strain evidence="4 5">CGMCC 1.12174</strain>
        <strain evidence="3 6">DSM 26351</strain>
    </source>
</reference>
<evidence type="ECO:0000259" key="2">
    <source>
        <dbReference type="PROSITE" id="PS51841"/>
    </source>
</evidence>
<accession>A0A1M6PT68</accession>
<sequence>MKNILFKHIPLFIFELYTIVPVINPNVISSAVEMFLSAFRLRSRGQTQSIGTNLQNHWYNYGCTIFILILAMSCVDGTDFGTLEKNCNPDLKANISFAGLDTLLRDEVIQIHEDLVLEGIVISSDRAGNFFGEIYLQDTPTNPSRGLLLQIDLRDSHLFFPANSKVLVKLKGLYLGKTGETMKLGSAFTSFGNVSVGRLPSLKVMEHVFRSCEEVNVEPTLSTISELDSIPVNTLVRFEGLEVVEREFEEPFAAAEEETERHLQDCGENELVLLNSGYADFQAEPLPERNGTVTGVLIKDGKTPQLVIRDVTDLELINERCPKIITEFTSAQIFISELADPDNNAGARFVELYNSASEPLDLNLWTLRRYTNENTEISSTIDLSGLIIGAESTLVISPNAPEFELVYGFPPDLGLSTNSPADSNGDDNLELVDPFGTVIDAFGRIGEDGSGTDHEFEDGRAVRNGNITEGNAVYTFSEWTIFNDTGDVGTINQPQKAPQDFTPGIRE</sequence>
<dbReference type="SUPFAM" id="SSF74853">
    <property type="entry name" value="Lamin A/C globular tail domain"/>
    <property type="match status" value="1"/>
</dbReference>
<dbReference type="Pfam" id="PF00932">
    <property type="entry name" value="LTD"/>
    <property type="match status" value="1"/>
</dbReference>
<dbReference type="Proteomes" id="UP000184031">
    <property type="component" value="Unassembled WGS sequence"/>
</dbReference>
<organism evidence="4 5">
    <name type="scientific">Flagellimonas taeanensis</name>
    <dbReference type="NCBI Taxonomy" id="1005926"/>
    <lineage>
        <taxon>Bacteria</taxon>
        <taxon>Pseudomonadati</taxon>
        <taxon>Bacteroidota</taxon>
        <taxon>Flavobacteriia</taxon>
        <taxon>Flavobacteriales</taxon>
        <taxon>Flavobacteriaceae</taxon>
        <taxon>Flagellimonas</taxon>
    </lineage>
</organism>
<dbReference type="PROSITE" id="PS51841">
    <property type="entry name" value="LTD"/>
    <property type="match status" value="1"/>
</dbReference>
<evidence type="ECO:0000256" key="1">
    <source>
        <dbReference type="SAM" id="MobiDB-lite"/>
    </source>
</evidence>
<dbReference type="InterPro" id="IPR001322">
    <property type="entry name" value="Lamin_tail_dom"/>
</dbReference>
<dbReference type="AlphaFoldDB" id="A0A1M6PT68"/>
<evidence type="ECO:0000313" key="6">
    <source>
        <dbReference type="Proteomes" id="UP000198940"/>
    </source>
</evidence>
<dbReference type="Proteomes" id="UP000198940">
    <property type="component" value="Unassembled WGS sequence"/>
</dbReference>
<dbReference type="Pfam" id="PF18942">
    <property type="entry name" value="DUF5689"/>
    <property type="match status" value="1"/>
</dbReference>
<proteinExistence type="predicted"/>